<reference evidence="3 4" key="1">
    <citation type="submission" date="2023-04" db="EMBL/GenBank/DDBJ databases">
        <title>Draft genome sequence of Saccharopolyspora sp. TS4A08 isolated from sweet potato rhizospheric soil.</title>
        <authorList>
            <person name="Suksaard P."/>
            <person name="Duangmal K."/>
        </authorList>
    </citation>
    <scope>NUCLEOTIDE SEQUENCE [LARGE SCALE GENOMIC DNA]</scope>
    <source>
        <strain evidence="3 4">TS4A08</strain>
    </source>
</reference>
<evidence type="ECO:0000313" key="3">
    <source>
        <dbReference type="EMBL" id="MDI2028008.1"/>
    </source>
</evidence>
<evidence type="ECO:0000313" key="4">
    <source>
        <dbReference type="Proteomes" id="UP001237595"/>
    </source>
</evidence>
<keyword evidence="2" id="KW-1133">Transmembrane helix</keyword>
<dbReference type="EMBL" id="JASAOF010000002">
    <property type="protein sequence ID" value="MDI2028008.1"/>
    <property type="molecule type" value="Genomic_DNA"/>
</dbReference>
<accession>A0ABT6PJ34</accession>
<protein>
    <submittedName>
        <fullName evidence="3">Uncharacterized protein</fullName>
    </submittedName>
</protein>
<organism evidence="3 4">
    <name type="scientific">Saccharopolyspora ipomoeae</name>
    <dbReference type="NCBI Taxonomy" id="3042027"/>
    <lineage>
        <taxon>Bacteria</taxon>
        <taxon>Bacillati</taxon>
        <taxon>Actinomycetota</taxon>
        <taxon>Actinomycetes</taxon>
        <taxon>Pseudonocardiales</taxon>
        <taxon>Pseudonocardiaceae</taxon>
        <taxon>Saccharopolyspora</taxon>
    </lineage>
</organism>
<name>A0ABT6PJ34_9PSEU</name>
<evidence type="ECO:0000256" key="1">
    <source>
        <dbReference type="SAM" id="MobiDB-lite"/>
    </source>
</evidence>
<feature type="compositionally biased region" description="Polar residues" evidence="1">
    <location>
        <begin position="17"/>
        <end position="34"/>
    </location>
</feature>
<gene>
    <name evidence="3" type="ORF">QFW96_05280</name>
</gene>
<feature type="transmembrane region" description="Helical" evidence="2">
    <location>
        <begin position="89"/>
        <end position="117"/>
    </location>
</feature>
<sequence length="129" mass="13313">MATTSSTHTQRGRKSSGPKQTRSSASGSSAQKTASAKKPDSTGASIPVPYVTASWHTTRIPLPEMPGRDNLASTVTAVRSNLPSPEQMLFYGGLTAAAALSVIEWPVAAAIGIGAAVMRRSSGQDADQD</sequence>
<proteinExistence type="predicted"/>
<comment type="caution">
    <text evidence="3">The sequence shown here is derived from an EMBL/GenBank/DDBJ whole genome shotgun (WGS) entry which is preliminary data.</text>
</comment>
<keyword evidence="2" id="KW-0472">Membrane</keyword>
<dbReference type="Proteomes" id="UP001237595">
    <property type="component" value="Unassembled WGS sequence"/>
</dbReference>
<feature type="region of interest" description="Disordered" evidence="1">
    <location>
        <begin position="1"/>
        <end position="47"/>
    </location>
</feature>
<keyword evidence="4" id="KW-1185">Reference proteome</keyword>
<evidence type="ECO:0000256" key="2">
    <source>
        <dbReference type="SAM" id="Phobius"/>
    </source>
</evidence>
<dbReference type="RefSeq" id="WP_281454381.1">
    <property type="nucleotide sequence ID" value="NZ_JASAOF010000002.1"/>
</dbReference>
<keyword evidence="2" id="KW-0812">Transmembrane</keyword>